<dbReference type="OrthoDB" id="3914127at2759"/>
<proteinExistence type="predicted"/>
<evidence type="ECO:0000313" key="3">
    <source>
        <dbReference type="Proteomes" id="UP000799424"/>
    </source>
</evidence>
<organism evidence="2 3">
    <name type="scientific">Ophiobolus disseminans</name>
    <dbReference type="NCBI Taxonomy" id="1469910"/>
    <lineage>
        <taxon>Eukaryota</taxon>
        <taxon>Fungi</taxon>
        <taxon>Dikarya</taxon>
        <taxon>Ascomycota</taxon>
        <taxon>Pezizomycotina</taxon>
        <taxon>Dothideomycetes</taxon>
        <taxon>Pleosporomycetidae</taxon>
        <taxon>Pleosporales</taxon>
        <taxon>Pleosporineae</taxon>
        <taxon>Phaeosphaeriaceae</taxon>
        <taxon>Ophiobolus</taxon>
    </lineage>
</organism>
<accession>A0A6A7A2P7</accession>
<protein>
    <submittedName>
        <fullName evidence="2">Uncharacterized protein</fullName>
    </submittedName>
</protein>
<evidence type="ECO:0000256" key="1">
    <source>
        <dbReference type="SAM" id="MobiDB-lite"/>
    </source>
</evidence>
<feature type="compositionally biased region" description="Acidic residues" evidence="1">
    <location>
        <begin position="171"/>
        <end position="198"/>
    </location>
</feature>
<evidence type="ECO:0000313" key="2">
    <source>
        <dbReference type="EMBL" id="KAF2827118.1"/>
    </source>
</evidence>
<feature type="region of interest" description="Disordered" evidence="1">
    <location>
        <begin position="171"/>
        <end position="208"/>
    </location>
</feature>
<reference evidence="2" key="1">
    <citation type="journal article" date="2020" name="Stud. Mycol.">
        <title>101 Dothideomycetes genomes: a test case for predicting lifestyles and emergence of pathogens.</title>
        <authorList>
            <person name="Haridas S."/>
            <person name="Albert R."/>
            <person name="Binder M."/>
            <person name="Bloem J."/>
            <person name="Labutti K."/>
            <person name="Salamov A."/>
            <person name="Andreopoulos B."/>
            <person name="Baker S."/>
            <person name="Barry K."/>
            <person name="Bills G."/>
            <person name="Bluhm B."/>
            <person name="Cannon C."/>
            <person name="Castanera R."/>
            <person name="Culley D."/>
            <person name="Daum C."/>
            <person name="Ezra D."/>
            <person name="Gonzalez J."/>
            <person name="Henrissat B."/>
            <person name="Kuo A."/>
            <person name="Liang C."/>
            <person name="Lipzen A."/>
            <person name="Lutzoni F."/>
            <person name="Magnuson J."/>
            <person name="Mondo S."/>
            <person name="Nolan M."/>
            <person name="Ohm R."/>
            <person name="Pangilinan J."/>
            <person name="Park H.-J."/>
            <person name="Ramirez L."/>
            <person name="Alfaro M."/>
            <person name="Sun H."/>
            <person name="Tritt A."/>
            <person name="Yoshinaga Y."/>
            <person name="Zwiers L.-H."/>
            <person name="Turgeon B."/>
            <person name="Goodwin S."/>
            <person name="Spatafora J."/>
            <person name="Crous P."/>
            <person name="Grigoriev I."/>
        </authorList>
    </citation>
    <scope>NUCLEOTIDE SEQUENCE</scope>
    <source>
        <strain evidence="2">CBS 113818</strain>
    </source>
</reference>
<dbReference type="AlphaFoldDB" id="A0A6A7A2P7"/>
<dbReference type="EMBL" id="MU006225">
    <property type="protein sequence ID" value="KAF2827118.1"/>
    <property type="molecule type" value="Genomic_DNA"/>
</dbReference>
<keyword evidence="3" id="KW-1185">Reference proteome</keyword>
<dbReference type="Proteomes" id="UP000799424">
    <property type="component" value="Unassembled WGS sequence"/>
</dbReference>
<name>A0A6A7A2P7_9PLEO</name>
<gene>
    <name evidence="2" type="ORF">CC86DRAFT_466847</name>
</gene>
<sequence>MNTLVFATHDVTPEHWTDFANTAGCEPDADGTIHIPYVLVSSRSQENITTRTEHIDKVVKTHFTSSPWPDLKAAFLELYNKHPSTVSPTVFLILDQQSMEDRTVIIIEKGMDWLKDDGTLAHNTGEPDVATYTVWRKYRVGFEEAWTAQCGIQGFCSKEAAEPYWVEDVEREVYVEESGDEDEDETDSDGTTSEDLEYGDFPLAVGKK</sequence>